<feature type="region of interest" description="Disordered" evidence="1">
    <location>
        <begin position="35"/>
        <end position="67"/>
    </location>
</feature>
<organism evidence="2 3">
    <name type="scientific">Trachymyrmex cornetzi</name>
    <dbReference type="NCBI Taxonomy" id="471704"/>
    <lineage>
        <taxon>Eukaryota</taxon>
        <taxon>Metazoa</taxon>
        <taxon>Ecdysozoa</taxon>
        <taxon>Arthropoda</taxon>
        <taxon>Hexapoda</taxon>
        <taxon>Insecta</taxon>
        <taxon>Pterygota</taxon>
        <taxon>Neoptera</taxon>
        <taxon>Endopterygota</taxon>
        <taxon>Hymenoptera</taxon>
        <taxon>Apocrita</taxon>
        <taxon>Aculeata</taxon>
        <taxon>Formicoidea</taxon>
        <taxon>Formicidae</taxon>
        <taxon>Myrmicinae</taxon>
        <taxon>Trachymyrmex</taxon>
    </lineage>
</organism>
<dbReference type="EMBL" id="KQ980732">
    <property type="protein sequence ID" value="KYN13963.1"/>
    <property type="molecule type" value="Genomic_DNA"/>
</dbReference>
<protein>
    <submittedName>
        <fullName evidence="2">Uncharacterized protein</fullName>
    </submittedName>
</protein>
<sequence>MESAEIRERVPVPDPIRPTRCDAALRVPAFPAENGFRGAGRGAARRHSGSQPATSDGYRAPAGRPAGFNSCVKNLPAQVSFRLVSRLDDFLEQNPIDFTTKH</sequence>
<keyword evidence="3" id="KW-1185">Reference proteome</keyword>
<evidence type="ECO:0000256" key="1">
    <source>
        <dbReference type="SAM" id="MobiDB-lite"/>
    </source>
</evidence>
<evidence type="ECO:0000313" key="2">
    <source>
        <dbReference type="EMBL" id="KYN13963.1"/>
    </source>
</evidence>
<reference evidence="2 3" key="1">
    <citation type="submission" date="2015-09" db="EMBL/GenBank/DDBJ databases">
        <title>Trachymyrmex cornetzi WGS genome.</title>
        <authorList>
            <person name="Nygaard S."/>
            <person name="Hu H."/>
            <person name="Boomsma J."/>
            <person name="Zhang G."/>
        </authorList>
    </citation>
    <scope>NUCLEOTIDE SEQUENCE [LARGE SCALE GENOMIC DNA]</scope>
    <source>
        <strain evidence="2">Tcor2-1</strain>
        <tissue evidence="2">Whole body</tissue>
    </source>
</reference>
<accession>A0A151IYY0</accession>
<evidence type="ECO:0000313" key="3">
    <source>
        <dbReference type="Proteomes" id="UP000078492"/>
    </source>
</evidence>
<proteinExistence type="predicted"/>
<dbReference type="Proteomes" id="UP000078492">
    <property type="component" value="Unassembled WGS sequence"/>
</dbReference>
<dbReference type="AlphaFoldDB" id="A0A151IYY0"/>
<gene>
    <name evidence="2" type="ORF">ALC57_13839</name>
</gene>
<name>A0A151IYY0_9HYME</name>